<keyword evidence="1" id="KW-0812">Transmembrane</keyword>
<evidence type="ECO:0000313" key="3">
    <source>
        <dbReference type="Proteomes" id="UP000294028"/>
    </source>
</evidence>
<protein>
    <submittedName>
        <fullName evidence="2">Uncharacterized protein</fullName>
    </submittedName>
</protein>
<dbReference type="RefSeq" id="WP_129783319.1">
    <property type="nucleotide sequence ID" value="NZ_RZHH01000002.1"/>
</dbReference>
<dbReference type="EMBL" id="RZHH01000002">
    <property type="protein sequence ID" value="RYJ12827.1"/>
    <property type="molecule type" value="Genomic_DNA"/>
</dbReference>
<evidence type="ECO:0000256" key="1">
    <source>
        <dbReference type="SAM" id="Phobius"/>
    </source>
</evidence>
<evidence type="ECO:0000313" key="2">
    <source>
        <dbReference type="EMBL" id="RYJ12827.1"/>
    </source>
</evidence>
<gene>
    <name evidence="2" type="ORF">ELS19_01780</name>
</gene>
<dbReference type="AlphaFoldDB" id="A0A482T7N8"/>
<sequence>MTEEESPGTLRRAYRTVTPGYKPRPNTEMNSLGWAMFLVMIALLVPLLPFAVAVWAVAKLLDYLAGRNGGTTE</sequence>
<feature type="transmembrane region" description="Helical" evidence="1">
    <location>
        <begin position="32"/>
        <end position="58"/>
    </location>
</feature>
<dbReference type="Pfam" id="PF24379">
    <property type="entry name" value="DUF7535"/>
    <property type="match status" value="1"/>
</dbReference>
<reference evidence="2 3" key="1">
    <citation type="submission" date="2018-12" db="EMBL/GenBank/DDBJ databases">
        <title>Genome analysis provides insights into bioremediation potentialities of Halogeometricum borinquense strain N11.</title>
        <authorList>
            <person name="Najjari A."/>
            <person name="Youssef N."/>
            <person name="Fhoula I."/>
            <person name="Ben Dhia O."/>
            <person name="Mahjoubi M."/>
            <person name="Ouzari H.I."/>
            <person name="Cherif A."/>
        </authorList>
    </citation>
    <scope>NUCLEOTIDE SEQUENCE [LARGE SCALE GENOMIC DNA]</scope>
    <source>
        <strain evidence="2 3">N11</strain>
    </source>
</reference>
<dbReference type="InterPro" id="IPR055957">
    <property type="entry name" value="DUF7535"/>
</dbReference>
<keyword evidence="1" id="KW-1133">Transmembrane helix</keyword>
<comment type="caution">
    <text evidence="2">The sequence shown here is derived from an EMBL/GenBank/DDBJ whole genome shotgun (WGS) entry which is preliminary data.</text>
</comment>
<organism evidence="2 3">
    <name type="scientific">Halogeometricum borinquense</name>
    <dbReference type="NCBI Taxonomy" id="60847"/>
    <lineage>
        <taxon>Archaea</taxon>
        <taxon>Methanobacteriati</taxon>
        <taxon>Methanobacteriota</taxon>
        <taxon>Stenosarchaea group</taxon>
        <taxon>Halobacteria</taxon>
        <taxon>Halobacteriales</taxon>
        <taxon>Haloferacaceae</taxon>
        <taxon>Halogeometricum</taxon>
    </lineage>
</organism>
<accession>A0A482T7N8</accession>
<name>A0A482T7N8_9EURY</name>
<proteinExistence type="predicted"/>
<dbReference type="Proteomes" id="UP000294028">
    <property type="component" value="Unassembled WGS sequence"/>
</dbReference>
<keyword evidence="1" id="KW-0472">Membrane</keyword>